<proteinExistence type="predicted"/>
<evidence type="ECO:0000313" key="2">
    <source>
        <dbReference type="Proteomes" id="UP000799770"/>
    </source>
</evidence>
<dbReference type="AlphaFoldDB" id="A0A6A5ZPF5"/>
<dbReference type="Proteomes" id="UP000799770">
    <property type="component" value="Unassembled WGS sequence"/>
</dbReference>
<keyword evidence="2" id="KW-1185">Reference proteome</keyword>
<name>A0A6A5ZPF5_9PLEO</name>
<protein>
    <submittedName>
        <fullName evidence="1">Uncharacterized protein</fullName>
    </submittedName>
</protein>
<accession>A0A6A5ZPF5</accession>
<sequence>MPSVSKLIKAPEFQGFWIHILYGKVQTDASGTRYIATDPREHNLIRGSADVAKQFEKLVHLISFCLIPGDNTLKANALMSPSLWDLERYSQGEYLRLQLNIASLLGHEPAHAFWTLRMHPIMTVKRDEIADPYAYQSDPMPELGFAWDISVFSGILFQPPITNEMDVYSPMHSVEWGHVFAFPNIYAIVPTTKIQMWSYKDTWVDIRQALEDGRLRTPLVRDSPPLVIMYRYKDRKWRSILLVHGEEAPGSGGPFTPSPPKNVPLDHWYWHIIPSEIDQSLNEGVSKHEEFLVHGVQFISRDSKAQRRKYGVTTPTQLRT</sequence>
<reference evidence="1" key="1">
    <citation type="journal article" date="2020" name="Stud. Mycol.">
        <title>101 Dothideomycetes genomes: a test case for predicting lifestyles and emergence of pathogens.</title>
        <authorList>
            <person name="Haridas S."/>
            <person name="Albert R."/>
            <person name="Binder M."/>
            <person name="Bloem J."/>
            <person name="Labutti K."/>
            <person name="Salamov A."/>
            <person name="Andreopoulos B."/>
            <person name="Baker S."/>
            <person name="Barry K."/>
            <person name="Bills G."/>
            <person name="Bluhm B."/>
            <person name="Cannon C."/>
            <person name="Castanera R."/>
            <person name="Culley D."/>
            <person name="Daum C."/>
            <person name="Ezra D."/>
            <person name="Gonzalez J."/>
            <person name="Henrissat B."/>
            <person name="Kuo A."/>
            <person name="Liang C."/>
            <person name="Lipzen A."/>
            <person name="Lutzoni F."/>
            <person name="Magnuson J."/>
            <person name="Mondo S."/>
            <person name="Nolan M."/>
            <person name="Ohm R."/>
            <person name="Pangilinan J."/>
            <person name="Park H.-J."/>
            <person name="Ramirez L."/>
            <person name="Alfaro M."/>
            <person name="Sun H."/>
            <person name="Tritt A."/>
            <person name="Yoshinaga Y."/>
            <person name="Zwiers L.-H."/>
            <person name="Turgeon B."/>
            <person name="Goodwin S."/>
            <person name="Spatafora J."/>
            <person name="Crous P."/>
            <person name="Grigoriev I."/>
        </authorList>
    </citation>
    <scope>NUCLEOTIDE SEQUENCE</scope>
    <source>
        <strain evidence="1">CBS 627.86</strain>
    </source>
</reference>
<gene>
    <name evidence="1" type="ORF">BDV96DRAFT_640522</name>
</gene>
<dbReference type="EMBL" id="ML977312">
    <property type="protein sequence ID" value="KAF2121116.1"/>
    <property type="molecule type" value="Genomic_DNA"/>
</dbReference>
<organism evidence="1 2">
    <name type="scientific">Lophiotrema nucula</name>
    <dbReference type="NCBI Taxonomy" id="690887"/>
    <lineage>
        <taxon>Eukaryota</taxon>
        <taxon>Fungi</taxon>
        <taxon>Dikarya</taxon>
        <taxon>Ascomycota</taxon>
        <taxon>Pezizomycotina</taxon>
        <taxon>Dothideomycetes</taxon>
        <taxon>Pleosporomycetidae</taxon>
        <taxon>Pleosporales</taxon>
        <taxon>Lophiotremataceae</taxon>
        <taxon>Lophiotrema</taxon>
    </lineage>
</organism>
<evidence type="ECO:0000313" key="1">
    <source>
        <dbReference type="EMBL" id="KAF2121116.1"/>
    </source>
</evidence>